<reference evidence="3 4" key="1">
    <citation type="submission" date="2022-10" db="EMBL/GenBank/DDBJ databases">
        <authorList>
            <person name="Xie J."/>
            <person name="Shen N."/>
        </authorList>
    </citation>
    <scope>NUCLEOTIDE SEQUENCE [LARGE SCALE GENOMIC DNA]</scope>
    <source>
        <strain evidence="3 4">DSM 41681</strain>
    </source>
</reference>
<feature type="region of interest" description="Disordered" evidence="1">
    <location>
        <begin position="53"/>
        <end position="76"/>
    </location>
</feature>
<comment type="caution">
    <text evidence="3">The sequence shown here is derived from an EMBL/GenBank/DDBJ whole genome shotgun (WGS) entry which is preliminary data.</text>
</comment>
<proteinExistence type="predicted"/>
<evidence type="ECO:0000256" key="1">
    <source>
        <dbReference type="SAM" id="MobiDB-lite"/>
    </source>
</evidence>
<feature type="transmembrane region" description="Helical" evidence="2">
    <location>
        <begin position="28"/>
        <end position="49"/>
    </location>
</feature>
<keyword evidence="2" id="KW-1133">Transmembrane helix</keyword>
<evidence type="ECO:0000313" key="3">
    <source>
        <dbReference type="EMBL" id="MEB3967156.1"/>
    </source>
</evidence>
<name>A0ABU6CT46_9ACTN</name>
<protein>
    <submittedName>
        <fullName evidence="3">Uncharacterized protein</fullName>
    </submittedName>
</protein>
<dbReference type="RefSeq" id="WP_324777144.1">
    <property type="nucleotide sequence ID" value="NZ_BAAATS010000066.1"/>
</dbReference>
<evidence type="ECO:0000256" key="2">
    <source>
        <dbReference type="SAM" id="Phobius"/>
    </source>
</evidence>
<accession>A0ABU6CT46</accession>
<keyword evidence="4" id="KW-1185">Reference proteome</keyword>
<gene>
    <name evidence="3" type="ORF">OKJ48_44020</name>
</gene>
<dbReference type="EMBL" id="JAOZYB010000377">
    <property type="protein sequence ID" value="MEB3967156.1"/>
    <property type="molecule type" value="Genomic_DNA"/>
</dbReference>
<dbReference type="Proteomes" id="UP001352223">
    <property type="component" value="Unassembled WGS sequence"/>
</dbReference>
<evidence type="ECO:0000313" key="4">
    <source>
        <dbReference type="Proteomes" id="UP001352223"/>
    </source>
</evidence>
<organism evidence="3 4">
    <name type="scientific">Streptomyces kunmingensis</name>
    <dbReference type="NCBI Taxonomy" id="68225"/>
    <lineage>
        <taxon>Bacteria</taxon>
        <taxon>Bacillati</taxon>
        <taxon>Actinomycetota</taxon>
        <taxon>Actinomycetes</taxon>
        <taxon>Kitasatosporales</taxon>
        <taxon>Streptomycetaceae</taxon>
        <taxon>Streptomyces</taxon>
    </lineage>
</organism>
<keyword evidence="2" id="KW-0472">Membrane</keyword>
<sequence length="76" mass="8146">MDAPTVLKQHSLFTCPFADRAPAAQPGVWWTLLTGIACVLIVAAFLVTVQRPGEPSRQAGEQHGSRMKSRSGVTKA</sequence>
<keyword evidence="2" id="KW-0812">Transmembrane</keyword>